<dbReference type="InterPro" id="IPR017972">
    <property type="entry name" value="Cyt_P450_CS"/>
</dbReference>
<organism evidence="8 9">
    <name type="scientific">Paenibacillus woosongensis</name>
    <dbReference type="NCBI Taxonomy" id="307580"/>
    <lineage>
        <taxon>Bacteria</taxon>
        <taxon>Bacillati</taxon>
        <taxon>Bacillota</taxon>
        <taxon>Bacilli</taxon>
        <taxon>Bacillales</taxon>
        <taxon>Paenibacillaceae</taxon>
        <taxon>Paenibacillus</taxon>
    </lineage>
</organism>
<evidence type="ECO:0000256" key="5">
    <source>
        <dbReference type="ARBA" id="ARBA00023004"/>
    </source>
</evidence>
<dbReference type="Pfam" id="PF00067">
    <property type="entry name" value="p450"/>
    <property type="match status" value="2"/>
</dbReference>
<reference evidence="8" key="1">
    <citation type="submission" date="2023-05" db="EMBL/GenBank/DDBJ databases">
        <title>Comparative genomics of Bacillaceae isolates and their secondary metabolite potential.</title>
        <authorList>
            <person name="Song L."/>
            <person name="Nielsen L.J."/>
            <person name="Mohite O."/>
            <person name="Xu X."/>
            <person name="Weber T."/>
            <person name="Kovacs A.T."/>
        </authorList>
    </citation>
    <scope>NUCLEOTIDE SEQUENCE</scope>
    <source>
        <strain evidence="8">B2_4</strain>
    </source>
</reference>
<evidence type="ECO:0000256" key="3">
    <source>
        <dbReference type="ARBA" id="ARBA00022723"/>
    </source>
</evidence>
<keyword evidence="3 7" id="KW-0479">Metal-binding</keyword>
<dbReference type="Gene3D" id="1.10.630.10">
    <property type="entry name" value="Cytochrome P450"/>
    <property type="match status" value="1"/>
</dbReference>
<dbReference type="GO" id="GO:0004497">
    <property type="term" value="F:monooxygenase activity"/>
    <property type="evidence" value="ECO:0007669"/>
    <property type="project" value="UniProtKB-KW"/>
</dbReference>
<accession>A0AA95L0Z9</accession>
<evidence type="ECO:0000313" key="8">
    <source>
        <dbReference type="EMBL" id="WHX46947.1"/>
    </source>
</evidence>
<evidence type="ECO:0000256" key="7">
    <source>
        <dbReference type="RuleBase" id="RU000461"/>
    </source>
</evidence>
<keyword evidence="5 7" id="KW-0408">Iron</keyword>
<dbReference type="PANTHER" id="PTHR46696">
    <property type="entry name" value="P450, PUTATIVE (EUROFUNG)-RELATED"/>
    <property type="match status" value="1"/>
</dbReference>
<evidence type="ECO:0000256" key="6">
    <source>
        <dbReference type="ARBA" id="ARBA00023033"/>
    </source>
</evidence>
<dbReference type="RefSeq" id="WP_283924549.1">
    <property type="nucleotide sequence ID" value="NZ_CP126084.1"/>
</dbReference>
<keyword evidence="4 7" id="KW-0560">Oxidoreductase</keyword>
<evidence type="ECO:0000313" key="9">
    <source>
        <dbReference type="Proteomes" id="UP001177943"/>
    </source>
</evidence>
<dbReference type="KEGG" id="pwn:QNH46_12170"/>
<dbReference type="AlphaFoldDB" id="A0AA95L0Z9"/>
<evidence type="ECO:0000256" key="4">
    <source>
        <dbReference type="ARBA" id="ARBA00023002"/>
    </source>
</evidence>
<dbReference type="PROSITE" id="PS00086">
    <property type="entry name" value="CYTOCHROME_P450"/>
    <property type="match status" value="1"/>
</dbReference>
<dbReference type="EMBL" id="CP126084">
    <property type="protein sequence ID" value="WHX46947.1"/>
    <property type="molecule type" value="Genomic_DNA"/>
</dbReference>
<comment type="similarity">
    <text evidence="1 7">Belongs to the cytochrome P450 family.</text>
</comment>
<dbReference type="Proteomes" id="UP001177943">
    <property type="component" value="Chromosome"/>
</dbReference>
<evidence type="ECO:0000256" key="2">
    <source>
        <dbReference type="ARBA" id="ARBA00022617"/>
    </source>
</evidence>
<dbReference type="CDD" id="cd11029">
    <property type="entry name" value="CYP107-like"/>
    <property type="match status" value="1"/>
</dbReference>
<dbReference type="InterPro" id="IPR002397">
    <property type="entry name" value="Cyt_P450_B"/>
</dbReference>
<dbReference type="GO" id="GO:0020037">
    <property type="term" value="F:heme binding"/>
    <property type="evidence" value="ECO:0007669"/>
    <property type="project" value="InterPro"/>
</dbReference>
<dbReference type="GO" id="GO:0016705">
    <property type="term" value="F:oxidoreductase activity, acting on paired donors, with incorporation or reduction of molecular oxygen"/>
    <property type="evidence" value="ECO:0007669"/>
    <property type="project" value="InterPro"/>
</dbReference>
<dbReference type="PRINTS" id="PR00359">
    <property type="entry name" value="BP450"/>
</dbReference>
<gene>
    <name evidence="8" type="ORF">QNH46_12170</name>
</gene>
<protein>
    <submittedName>
        <fullName evidence="8">Cytochrome P450</fullName>
    </submittedName>
</protein>
<evidence type="ECO:0000256" key="1">
    <source>
        <dbReference type="ARBA" id="ARBA00010617"/>
    </source>
</evidence>
<keyword evidence="2 7" id="KW-0349">Heme</keyword>
<dbReference type="InterPro" id="IPR001128">
    <property type="entry name" value="Cyt_P450"/>
</dbReference>
<dbReference type="GO" id="GO:0005506">
    <property type="term" value="F:iron ion binding"/>
    <property type="evidence" value="ECO:0007669"/>
    <property type="project" value="InterPro"/>
</dbReference>
<dbReference type="InterPro" id="IPR036396">
    <property type="entry name" value="Cyt_P450_sf"/>
</dbReference>
<dbReference type="PANTHER" id="PTHR46696:SF1">
    <property type="entry name" value="CYTOCHROME P450 YJIB-RELATED"/>
    <property type="match status" value="1"/>
</dbReference>
<sequence length="396" mass="45452">MQTNSSLSENLFTEAFTQNPFPTYEQMREKEPIMRMLFPDGRHGWIIAKYSDAVEVLKDPRFVKDTRNAGIEEDMIFINNNMLFSDPPDHKRLRGLVQKAFTPQLISGMRERVQQIADELLAEVEGQESIHLIDEYAFPLPIIVISEMLGVPNSDRDKFRVWSNALIERSGRVPDEDLRNLIMEFREYLADWFSKVRQQPGNDLISQLIIAEEQGDRLTEHELFNLVMLLIIAGHETTVNLIGNGMLALLQHPNQLRLLQSRPELIHTAIEEILRYNGPVEFSTGRWVKEDLEFKGVSMKRGESVIISLSSANRDPEQFNDPDLFDISREKSPHLAFGKGIHLCLGAPLARLEGEIAINTLLKRYPNIRLKVDVSELEWRPGMIVRGVKEIPLYLA</sequence>
<dbReference type="FunFam" id="1.10.630.10:FF:000018">
    <property type="entry name" value="Cytochrome P450 monooxygenase"/>
    <property type="match status" value="1"/>
</dbReference>
<dbReference type="SUPFAM" id="SSF48264">
    <property type="entry name" value="Cytochrome P450"/>
    <property type="match status" value="1"/>
</dbReference>
<name>A0AA95L0Z9_9BACL</name>
<proteinExistence type="inferred from homology"/>
<keyword evidence="6 7" id="KW-0503">Monooxygenase</keyword>